<gene>
    <name evidence="2" type="ORF">NITUZ_40300</name>
</gene>
<evidence type="ECO:0000256" key="1">
    <source>
        <dbReference type="SAM" id="MobiDB-lite"/>
    </source>
</evidence>
<protein>
    <submittedName>
        <fullName evidence="2">Uncharacterized protein</fullName>
    </submittedName>
</protein>
<reference evidence="2 3" key="1">
    <citation type="journal article" date="2013" name="PLoS ONE">
        <title>Enrichment and Genome Sequence of the Group I.1a Ammonia-Oxidizing Archaeon ?Ca. Nitrosotenuis uzonensis? Representing a Clade Globally.</title>
        <authorList>
            <person name="Lebedeva E.V."/>
            <person name="Hatzenpichler R."/>
            <person name="Pelletier E."/>
            <person name="Schuster N."/>
            <person name="Hauzmayer S."/>
            <person name="Bulaev A."/>
            <person name="Grigor'eva N.V."/>
            <person name="Galushko A."/>
            <person name="Schmid M."/>
            <person name="Palatinszky M."/>
            <person name="Le Paslier D."/>
            <person name="Daims H."/>
            <person name="Wagner M."/>
        </authorList>
    </citation>
    <scope>NUCLEOTIDE SEQUENCE [LARGE SCALE GENOMIC DNA]</scope>
    <source>
        <strain evidence="2 3">N4</strain>
    </source>
</reference>
<keyword evidence="3" id="KW-1185">Reference proteome</keyword>
<sequence>MQNMKLSKKEVYALTRMLEKILENREHEKVRILQRRKAQLRGKTISRITKKSRKPIVRRRPAKRRVSIR</sequence>
<dbReference type="Proteomes" id="UP000018159">
    <property type="component" value="Unassembled WGS sequence"/>
</dbReference>
<evidence type="ECO:0000313" key="2">
    <source>
        <dbReference type="EMBL" id="CDI06134.1"/>
    </source>
</evidence>
<evidence type="ECO:0000313" key="3">
    <source>
        <dbReference type="Proteomes" id="UP000018159"/>
    </source>
</evidence>
<feature type="region of interest" description="Disordered" evidence="1">
    <location>
        <begin position="50"/>
        <end position="69"/>
    </location>
</feature>
<dbReference type="AlphaFoldDB" id="V6AUD6"/>
<accession>V6AUD6</accession>
<dbReference type="EMBL" id="CBTY010000009">
    <property type="protein sequence ID" value="CDI06134.1"/>
    <property type="molecule type" value="Genomic_DNA"/>
</dbReference>
<proteinExistence type="predicted"/>
<organism evidence="2 3">
    <name type="scientific">Candidatus Nitrosotenuis uzonensis</name>
    <dbReference type="NCBI Taxonomy" id="1407055"/>
    <lineage>
        <taxon>Archaea</taxon>
        <taxon>Nitrososphaerota</taxon>
        <taxon>Candidatus Nitrosotenuis</taxon>
    </lineage>
</organism>
<dbReference type="STRING" id="1407055.NITUZ_40300"/>
<name>V6AUD6_9ARCH</name>
<comment type="caution">
    <text evidence="2">The sequence shown here is derived from an EMBL/GenBank/DDBJ whole genome shotgun (WGS) entry which is preliminary data.</text>
</comment>